<dbReference type="InParanoid" id="A0A1S3ILV9"/>
<comment type="subcellular location">
    <subcellularLocation>
        <location evidence="1">Secreted</location>
    </subcellularLocation>
</comment>
<dbReference type="GeneID" id="106164984"/>
<dbReference type="KEGG" id="lak:106164984"/>
<reference evidence="8" key="1">
    <citation type="submission" date="2025-08" db="UniProtKB">
        <authorList>
            <consortium name="RefSeq"/>
        </authorList>
    </citation>
    <scope>IDENTIFICATION</scope>
    <source>
        <tissue evidence="8">Gonads</tissue>
    </source>
</reference>
<dbReference type="RefSeq" id="XP_013398504.1">
    <property type="nucleotide sequence ID" value="XM_013543050.1"/>
</dbReference>
<dbReference type="OrthoDB" id="10043511at2759"/>
<accession>A0A1S3ILV9</accession>
<evidence type="ECO:0000259" key="6">
    <source>
        <dbReference type="Pfam" id="PF25107"/>
    </source>
</evidence>
<keyword evidence="4" id="KW-0472">Membrane</keyword>
<dbReference type="Proteomes" id="UP000085678">
    <property type="component" value="Unplaced"/>
</dbReference>
<feature type="transmembrane region" description="Helical" evidence="4">
    <location>
        <begin position="6"/>
        <end position="29"/>
    </location>
</feature>
<gene>
    <name evidence="8" type="primary">LOC106164984</name>
</gene>
<keyword evidence="7" id="KW-1185">Reference proteome</keyword>
<keyword evidence="4" id="KW-1133">Transmembrane helix</keyword>
<feature type="domain" description="Hemicentin-1-like von Willebrand factor A" evidence="5">
    <location>
        <begin position="320"/>
        <end position="484"/>
    </location>
</feature>
<dbReference type="InterPro" id="IPR056862">
    <property type="entry name" value="VWA7_N"/>
</dbReference>
<keyword evidence="2" id="KW-0964">Secreted</keyword>
<feature type="domain" description="VWA7 N-terminal" evidence="6">
    <location>
        <begin position="78"/>
        <end position="306"/>
    </location>
</feature>
<dbReference type="AlphaFoldDB" id="A0A1S3ILV9"/>
<dbReference type="Gene3D" id="3.40.50.410">
    <property type="entry name" value="von Willebrand factor, type A domain"/>
    <property type="match status" value="1"/>
</dbReference>
<dbReference type="SUPFAM" id="SSF53300">
    <property type="entry name" value="vWA-like"/>
    <property type="match status" value="1"/>
</dbReference>
<sequence>METVAFIYNLFTVLYIVKMTVAFMPNFSVEKSNDLRDARTHANITKEAALQTLAEYLFDHRQATKADDSAQSVSSASELYKWHFGDQNVTTKMFTVAMLQIEDGSASMDLSNAFKDLSSAHFDSERISESQNRLVAERIKVALLLMNGDIEGARMAAGGFLHSLQDFYSHSNWVEIGHQSQNLNLGESERSLGNTAHPSAQTCANCDSESCNGNILSNIQDARLLTSGYVAGQKDSNGNLVTKRVGKCSHGGVMDSSATKSATGGINKDTPNAKLSPHHYLHQTAADLAKAATISYLRKLRQCPGDVAVREFLGASQGGSLCMVLDTTVSMADVIVEIENAVSRIAETRNNSDWMKYILVPFNDPGYGPVYTTYNSTAYAEKLRSIHAKGGGDTDEQSMNGLRLALHAIPHGTPIFVFTDALSKDSEVASDVHALIAHKNSPVYFILNDQFGGNPNPSKYQSGENGPLHSYDTIALHSGGQIMRPKTKTEFTDSINIIAHLISPDLVTLMIRYNHPGSGTFDFSVDKTIYAVFVLVVCSPQVKDNVQILDPTGINVAPSADHVVSTTSIKLFKLNSISRGWWKVFIDCDGSPECSCNVHVLARSTLDIVTSFAREMNVLHRGLKKVPARPTKDNMSYVRLHVVGADGFQSPLQSNQILASGYSSKGSATLFSHALNELVPKEEYYFSANFQNISQGFRIGMEAKDTDGQQIDRIVTQLIFPVESEILLDYSTPRTWQMPTGGTDRVTVKVSNLGTLGADMTLLRQIRVAL</sequence>
<evidence type="ECO:0000256" key="1">
    <source>
        <dbReference type="ARBA" id="ARBA00004613"/>
    </source>
</evidence>
<dbReference type="InterPro" id="IPR036465">
    <property type="entry name" value="vWFA_dom_sf"/>
</dbReference>
<dbReference type="PANTHER" id="PTHR14905">
    <property type="entry name" value="NG37"/>
    <property type="match status" value="1"/>
</dbReference>
<dbReference type="PANTHER" id="PTHR14905:SF7">
    <property type="entry name" value="VON WILLEBRAND FACTOR A DOMAIN-CONTAINING PROTEIN 7"/>
    <property type="match status" value="1"/>
</dbReference>
<evidence type="ECO:0000256" key="3">
    <source>
        <dbReference type="ARBA" id="ARBA00022729"/>
    </source>
</evidence>
<organism evidence="7 8">
    <name type="scientific">Lingula anatina</name>
    <name type="common">Brachiopod</name>
    <name type="synonym">Lingula unguis</name>
    <dbReference type="NCBI Taxonomy" id="7574"/>
    <lineage>
        <taxon>Eukaryota</taxon>
        <taxon>Metazoa</taxon>
        <taxon>Spiralia</taxon>
        <taxon>Lophotrochozoa</taxon>
        <taxon>Brachiopoda</taxon>
        <taxon>Linguliformea</taxon>
        <taxon>Lingulata</taxon>
        <taxon>Lingulida</taxon>
        <taxon>Linguloidea</taxon>
        <taxon>Lingulidae</taxon>
        <taxon>Lingula</taxon>
    </lineage>
</organism>
<evidence type="ECO:0000256" key="4">
    <source>
        <dbReference type="SAM" id="Phobius"/>
    </source>
</evidence>
<proteinExistence type="predicted"/>
<name>A0A1S3ILV9_LINAN</name>
<keyword evidence="4" id="KW-0812">Transmembrane</keyword>
<keyword evidence="3" id="KW-0732">Signal</keyword>
<dbReference type="Pfam" id="PF25107">
    <property type="entry name" value="VWA7_N"/>
    <property type="match status" value="1"/>
</dbReference>
<evidence type="ECO:0000313" key="7">
    <source>
        <dbReference type="Proteomes" id="UP000085678"/>
    </source>
</evidence>
<dbReference type="InterPro" id="IPR056861">
    <property type="entry name" value="HMCN1-like_VWA"/>
</dbReference>
<protein>
    <submittedName>
        <fullName evidence="8">von Willebrand factor A domain-containing protein 7</fullName>
    </submittedName>
</protein>
<evidence type="ECO:0000256" key="2">
    <source>
        <dbReference type="ARBA" id="ARBA00022525"/>
    </source>
</evidence>
<dbReference type="Pfam" id="PF25106">
    <property type="entry name" value="VWA_4"/>
    <property type="match status" value="1"/>
</dbReference>
<dbReference type="InterPro" id="IPR052577">
    <property type="entry name" value="VWA7"/>
</dbReference>
<evidence type="ECO:0000259" key="5">
    <source>
        <dbReference type="Pfam" id="PF25106"/>
    </source>
</evidence>
<evidence type="ECO:0000313" key="8">
    <source>
        <dbReference type="RefSeq" id="XP_013398504.1"/>
    </source>
</evidence>